<dbReference type="RefSeq" id="WP_249060317.1">
    <property type="nucleotide sequence ID" value="NZ_JALZWP010000018.1"/>
</dbReference>
<dbReference type="EMBL" id="JALZWP010000018">
    <property type="protein sequence ID" value="MCL1629923.1"/>
    <property type="molecule type" value="Genomic_DNA"/>
</dbReference>
<keyword evidence="4 7" id="KW-0812">Transmembrane</keyword>
<keyword evidence="6 7" id="KW-0472">Membrane</keyword>
<feature type="transmembrane region" description="Helical" evidence="7">
    <location>
        <begin position="222"/>
        <end position="246"/>
    </location>
</feature>
<dbReference type="PROSITE" id="PS50928">
    <property type="entry name" value="ABC_TM1"/>
    <property type="match status" value="1"/>
</dbReference>
<gene>
    <name evidence="9" type="ORF">M3N55_14405</name>
</gene>
<dbReference type="InterPro" id="IPR000515">
    <property type="entry name" value="MetI-like"/>
</dbReference>
<organism evidence="9 10">
    <name type="scientific">Roseinatronobacter domitianus</name>
    <dbReference type="NCBI Taxonomy" id="2940293"/>
    <lineage>
        <taxon>Bacteria</taxon>
        <taxon>Pseudomonadati</taxon>
        <taxon>Pseudomonadota</taxon>
        <taxon>Alphaproteobacteria</taxon>
        <taxon>Rhodobacterales</taxon>
        <taxon>Paracoccaceae</taxon>
        <taxon>Roseinatronobacter</taxon>
    </lineage>
</organism>
<evidence type="ECO:0000313" key="10">
    <source>
        <dbReference type="Proteomes" id="UP001202550"/>
    </source>
</evidence>
<evidence type="ECO:0000256" key="1">
    <source>
        <dbReference type="ARBA" id="ARBA00004651"/>
    </source>
</evidence>
<feature type="transmembrane region" description="Helical" evidence="7">
    <location>
        <begin position="7"/>
        <end position="27"/>
    </location>
</feature>
<feature type="transmembrane region" description="Helical" evidence="7">
    <location>
        <begin position="129"/>
        <end position="151"/>
    </location>
</feature>
<feature type="transmembrane region" description="Helical" evidence="7">
    <location>
        <begin position="69"/>
        <end position="91"/>
    </location>
</feature>
<dbReference type="Gene3D" id="1.10.3720.10">
    <property type="entry name" value="MetI-like"/>
    <property type="match status" value="1"/>
</dbReference>
<evidence type="ECO:0000256" key="5">
    <source>
        <dbReference type="ARBA" id="ARBA00022989"/>
    </source>
</evidence>
<evidence type="ECO:0000259" key="8">
    <source>
        <dbReference type="PROSITE" id="PS50928"/>
    </source>
</evidence>
<evidence type="ECO:0000256" key="4">
    <source>
        <dbReference type="ARBA" id="ARBA00022692"/>
    </source>
</evidence>
<feature type="transmembrane region" description="Helical" evidence="7">
    <location>
        <begin position="39"/>
        <end position="57"/>
    </location>
</feature>
<sequence>MTLSKQLFALTERFGALISLSLVLLLWEVGVSLFNIPTYVLPPPSDVFAAATGIAFGQWFSHSAATLKVVLAGFFAATCVSIPLAVAISSSRMASSLIMPVLIAIKATPVVAVAPIIIVVLGTGDMPRVLITFLIAFFPIVVSATTGLALAPPELISLSKSLKASGWRELWDIRLPYAVPHIFSGLKVASTLVVTGAVVGEFVAAERGLGYLVLFSTSNFDVATAFVCLGLLVGFSLLLFSCVGTVQARLFPWSLPKDATG</sequence>
<keyword evidence="3" id="KW-1003">Cell membrane</keyword>
<keyword evidence="10" id="KW-1185">Reference proteome</keyword>
<dbReference type="CDD" id="cd06261">
    <property type="entry name" value="TM_PBP2"/>
    <property type="match status" value="1"/>
</dbReference>
<evidence type="ECO:0000256" key="6">
    <source>
        <dbReference type="ARBA" id="ARBA00023136"/>
    </source>
</evidence>
<comment type="subcellular location">
    <subcellularLocation>
        <location evidence="1 7">Cell membrane</location>
        <topology evidence="1 7">Multi-pass membrane protein</topology>
    </subcellularLocation>
</comment>
<comment type="caution">
    <text evidence="9">The sequence shown here is derived from an EMBL/GenBank/DDBJ whole genome shotgun (WGS) entry which is preliminary data.</text>
</comment>
<comment type="similarity">
    <text evidence="7">Belongs to the binding-protein-dependent transport system permease family.</text>
</comment>
<dbReference type="Pfam" id="PF00528">
    <property type="entry name" value="BPD_transp_1"/>
    <property type="match status" value="1"/>
</dbReference>
<evidence type="ECO:0000256" key="3">
    <source>
        <dbReference type="ARBA" id="ARBA00022475"/>
    </source>
</evidence>
<dbReference type="Proteomes" id="UP001202550">
    <property type="component" value="Unassembled WGS sequence"/>
</dbReference>
<keyword evidence="5 7" id="KW-1133">Transmembrane helix</keyword>
<proteinExistence type="inferred from homology"/>
<accession>A0ABT0M5J7</accession>
<name>A0ABT0M5J7_9RHOB</name>
<dbReference type="SUPFAM" id="SSF161098">
    <property type="entry name" value="MetI-like"/>
    <property type="match status" value="1"/>
</dbReference>
<feature type="transmembrane region" description="Helical" evidence="7">
    <location>
        <begin position="97"/>
        <end position="122"/>
    </location>
</feature>
<evidence type="ECO:0000313" key="9">
    <source>
        <dbReference type="EMBL" id="MCL1629923.1"/>
    </source>
</evidence>
<dbReference type="InterPro" id="IPR035906">
    <property type="entry name" value="MetI-like_sf"/>
</dbReference>
<feature type="domain" description="ABC transmembrane type-1" evidence="8">
    <location>
        <begin position="63"/>
        <end position="241"/>
    </location>
</feature>
<reference evidence="9 10" key="1">
    <citation type="submission" date="2022-05" db="EMBL/GenBank/DDBJ databases">
        <title>Seasonal and diel survey of microbial diversity of the Tyrrhenian coast.</title>
        <authorList>
            <person name="Gattoni G."/>
            <person name="Corral P."/>
        </authorList>
    </citation>
    <scope>NUCLEOTIDE SEQUENCE [LARGE SCALE GENOMIC DNA]</scope>
    <source>
        <strain evidence="9 10">V10</strain>
    </source>
</reference>
<evidence type="ECO:0000256" key="7">
    <source>
        <dbReference type="RuleBase" id="RU363032"/>
    </source>
</evidence>
<protein>
    <submittedName>
        <fullName evidence="9">ABC transporter permease</fullName>
    </submittedName>
</protein>
<keyword evidence="2 7" id="KW-0813">Transport</keyword>
<dbReference type="PANTHER" id="PTHR30151:SF20">
    <property type="entry name" value="ABC TRANSPORTER PERMEASE PROTEIN HI_0355-RELATED"/>
    <property type="match status" value="1"/>
</dbReference>
<dbReference type="PANTHER" id="PTHR30151">
    <property type="entry name" value="ALKANE SULFONATE ABC TRANSPORTER-RELATED, MEMBRANE SUBUNIT"/>
    <property type="match status" value="1"/>
</dbReference>
<evidence type="ECO:0000256" key="2">
    <source>
        <dbReference type="ARBA" id="ARBA00022448"/>
    </source>
</evidence>